<dbReference type="EMBL" id="CAMGZC010000817">
    <property type="protein sequence ID" value="CAI0650176.1"/>
    <property type="molecule type" value="Genomic_DNA"/>
</dbReference>
<reference evidence="1" key="1">
    <citation type="submission" date="2022-08" db="EMBL/GenBank/DDBJ databases">
        <authorList>
            <person name="Giroux E."/>
            <person name="Giroux E."/>
        </authorList>
    </citation>
    <scope>NUCLEOTIDE SEQUENCE</scope>
    <source>
        <strain evidence="1">H1091258</strain>
    </source>
</reference>
<accession>A0A9W4WM87</accession>
<evidence type="ECO:0000313" key="1">
    <source>
        <dbReference type="EMBL" id="CAI0650176.1"/>
    </source>
</evidence>
<keyword evidence="2" id="KW-1185">Reference proteome</keyword>
<name>A0A9W4WM87_9PEZI</name>
<protein>
    <submittedName>
        <fullName evidence="1">Uncharacterized protein</fullName>
    </submittedName>
</protein>
<comment type="caution">
    <text evidence="1">The sequence shown here is derived from an EMBL/GenBank/DDBJ whole genome shotgun (WGS) entry which is preliminary data.</text>
</comment>
<dbReference type="AlphaFoldDB" id="A0A9W4WM87"/>
<evidence type="ECO:0000313" key="2">
    <source>
        <dbReference type="Proteomes" id="UP001152533"/>
    </source>
</evidence>
<proteinExistence type="predicted"/>
<dbReference type="Proteomes" id="UP001152533">
    <property type="component" value="Unassembled WGS sequence"/>
</dbReference>
<organism evidence="1 2">
    <name type="scientific">Colletotrichum noveboracense</name>
    <dbReference type="NCBI Taxonomy" id="2664923"/>
    <lineage>
        <taxon>Eukaryota</taxon>
        <taxon>Fungi</taxon>
        <taxon>Dikarya</taxon>
        <taxon>Ascomycota</taxon>
        <taxon>Pezizomycotina</taxon>
        <taxon>Sordariomycetes</taxon>
        <taxon>Hypocreomycetidae</taxon>
        <taxon>Glomerellales</taxon>
        <taxon>Glomerellaceae</taxon>
        <taxon>Colletotrichum</taxon>
        <taxon>Colletotrichum gloeosporioides species complex</taxon>
    </lineage>
</organism>
<sequence length="258" mass="29694">MLLETHLGNKPCLHICLSVLIPLTGTMREHVGSAVPHLATGVASYQDRPLPNHNSLSHPHRVQYYDSQPWKNIEPQAIFAWDSPHLIVPQAGTGPRMQVRLCVKTTNLKRLMREGFFWTTENFNFKATYTHTLDHRKEPKSLAEMGWTCARNFFLSDLGEDPFWTAKMSVYARDRITLDSFAVTGLSRKNMSWARAWAKDGTSGYIEDLYQWVCSSPESFYNKIYGNLPLDGWWPWPKDDDNEMLRLEAMLYELGPSP</sequence>
<gene>
    <name evidence="1" type="ORF">CGXH109_LOCUS93272</name>
</gene>